<organism evidence="3 4">
    <name type="scientific">Akkermansia muciniphila</name>
    <dbReference type="NCBI Taxonomy" id="239935"/>
    <lineage>
        <taxon>Bacteria</taxon>
        <taxon>Pseudomonadati</taxon>
        <taxon>Verrucomicrobiota</taxon>
        <taxon>Verrucomicrobiia</taxon>
        <taxon>Verrucomicrobiales</taxon>
        <taxon>Akkermansiaceae</taxon>
        <taxon>Akkermansia</taxon>
    </lineage>
</organism>
<evidence type="ECO:0000259" key="2">
    <source>
        <dbReference type="Pfam" id="PF17131"/>
    </source>
</evidence>
<dbReference type="AlphaFoldDB" id="A0AAP8TAB3"/>
<dbReference type="RefSeq" id="WP_094139327.1">
    <property type="nucleotide sequence ID" value="NZ_FXXW01000004.1"/>
</dbReference>
<evidence type="ECO:0000256" key="1">
    <source>
        <dbReference type="SAM" id="SignalP"/>
    </source>
</evidence>
<proteinExistence type="predicted"/>
<evidence type="ECO:0000313" key="4">
    <source>
        <dbReference type="Proteomes" id="UP000235914"/>
    </source>
</evidence>
<protein>
    <submittedName>
        <fullName evidence="3">Outer membrane lipoprotein-sorting protein</fullName>
    </submittedName>
</protein>
<sequence length="243" mass="27836">MLRRYSLLSTFFAGMAAVFFSFAASLAQETSPDAGQLLKRVRQGATLQENKDIKGQIRKRSVKIPFSMSLRGNLIAFQYQLNNVWNRFDLKFKDRGQEILSWKDGKAGVLPVAQYAVPIAGTDVTYEDLSMRYLYWPQAKIVRDDAASTVKGRDCWIVQIPNPNSGVGQYAWVRVWIDKENGAMWQVDGIDRRGELAKRFMIDSVMKLKDGSWFFKRMKVEVRDPSNPRRTVSVSYVDMDSPE</sequence>
<dbReference type="Gene3D" id="2.50.20.10">
    <property type="entry name" value="Lipoprotein localisation LolA/LolB/LppX"/>
    <property type="match status" value="1"/>
</dbReference>
<feature type="chain" id="PRO_5042966532" evidence="1">
    <location>
        <begin position="24"/>
        <end position="243"/>
    </location>
</feature>
<evidence type="ECO:0000313" key="3">
    <source>
        <dbReference type="EMBL" id="PNC57872.1"/>
    </source>
</evidence>
<accession>A0AAP8TAB3</accession>
<comment type="caution">
    <text evidence="3">The sequence shown here is derived from an EMBL/GenBank/DDBJ whole genome shotgun (WGS) entry which is preliminary data.</text>
</comment>
<dbReference type="CDD" id="cd16329">
    <property type="entry name" value="LolA_like"/>
    <property type="match status" value="1"/>
</dbReference>
<dbReference type="EMBL" id="PJKN01000001">
    <property type="protein sequence ID" value="PNC57872.1"/>
    <property type="molecule type" value="Genomic_DNA"/>
</dbReference>
<keyword evidence="3" id="KW-0449">Lipoprotein</keyword>
<name>A0AAP8TAB3_9BACT</name>
<dbReference type="InterPro" id="IPR033399">
    <property type="entry name" value="TP_0789-like"/>
</dbReference>
<feature type="signal peptide" evidence="1">
    <location>
        <begin position="1"/>
        <end position="23"/>
    </location>
</feature>
<keyword evidence="1" id="KW-0732">Signal</keyword>
<reference evidence="3 4" key="1">
    <citation type="journal article" date="2017" name="BMC Genomics">
        <title>Genome sequencing of 39 Akkermansia muciniphila isolates reveals its population structure, genomic and functional diverisity, and global distribution in mammalian gut microbiotas.</title>
        <authorList>
            <person name="Guo X."/>
            <person name="Li S."/>
            <person name="Zhang J."/>
            <person name="Wu F."/>
            <person name="Li X."/>
            <person name="Wu D."/>
            <person name="Zhang M."/>
            <person name="Ou Z."/>
            <person name="Jie Z."/>
            <person name="Yan Q."/>
            <person name="Li P."/>
            <person name="Yi J."/>
            <person name="Peng Y."/>
        </authorList>
    </citation>
    <scope>NUCLEOTIDE SEQUENCE [LARGE SCALE GENOMIC DNA]</scope>
    <source>
        <strain evidence="3 4">GP43</strain>
    </source>
</reference>
<feature type="domain" description="Uncharacterized protein TP-0789" evidence="2">
    <location>
        <begin position="119"/>
        <end position="222"/>
    </location>
</feature>
<dbReference type="Proteomes" id="UP000235914">
    <property type="component" value="Unassembled WGS sequence"/>
</dbReference>
<gene>
    <name evidence="3" type="ORF">CXU09_02085</name>
</gene>
<dbReference type="Pfam" id="PF17131">
    <property type="entry name" value="LolA_like"/>
    <property type="match status" value="1"/>
</dbReference>